<evidence type="ECO:0000256" key="5">
    <source>
        <dbReference type="ARBA" id="ARBA00022690"/>
    </source>
</evidence>
<evidence type="ECO:0000313" key="10">
    <source>
        <dbReference type="EMBL" id="GAA0240458.1"/>
    </source>
</evidence>
<evidence type="ECO:0000256" key="3">
    <source>
        <dbReference type="ARBA" id="ARBA00011738"/>
    </source>
</evidence>
<keyword evidence="4" id="KW-0964">Secreted</keyword>
<organism evidence="10 11">
    <name type="scientific">Saccharothrix mutabilis subsp. mutabilis</name>
    <dbReference type="NCBI Taxonomy" id="66855"/>
    <lineage>
        <taxon>Bacteria</taxon>
        <taxon>Bacillati</taxon>
        <taxon>Actinomycetota</taxon>
        <taxon>Actinomycetes</taxon>
        <taxon>Pseudonocardiales</taxon>
        <taxon>Pseudonocardiaceae</taxon>
        <taxon>Saccharothrix</taxon>
    </lineage>
</organism>
<dbReference type="SUPFAM" id="SSF55399">
    <property type="entry name" value="Subtilisin inhibitor"/>
    <property type="match status" value="1"/>
</dbReference>
<dbReference type="EMBL" id="BAAABU010000010">
    <property type="protein sequence ID" value="GAA0240458.1"/>
    <property type="molecule type" value="Genomic_DNA"/>
</dbReference>
<name>A0ABN0U716_9PSEU</name>
<keyword evidence="7" id="KW-1015">Disulfide bond</keyword>
<dbReference type="Pfam" id="PF00720">
    <property type="entry name" value="SSI"/>
    <property type="match status" value="1"/>
</dbReference>
<dbReference type="InterPro" id="IPR023549">
    <property type="entry name" value="Subtilisin_inhibitor"/>
</dbReference>
<keyword evidence="11" id="KW-1185">Reference proteome</keyword>
<evidence type="ECO:0000313" key="11">
    <source>
        <dbReference type="Proteomes" id="UP001500416"/>
    </source>
</evidence>
<evidence type="ECO:0000256" key="8">
    <source>
        <dbReference type="RuleBase" id="RU003471"/>
    </source>
</evidence>
<evidence type="ECO:0000259" key="9">
    <source>
        <dbReference type="Pfam" id="PF00720"/>
    </source>
</evidence>
<evidence type="ECO:0000256" key="4">
    <source>
        <dbReference type="ARBA" id="ARBA00022525"/>
    </source>
</evidence>
<dbReference type="PRINTS" id="PR00294">
    <property type="entry name" value="SSBTLNINHBTR"/>
</dbReference>
<accession>A0ABN0U716</accession>
<proteinExistence type="inferred from homology"/>
<comment type="caution">
    <text evidence="10">The sequence shown here is derived from an EMBL/GenBank/DDBJ whole genome shotgun (WGS) entry which is preliminary data.</text>
</comment>
<gene>
    <name evidence="10" type="ORF">GCM10010492_44500</name>
</gene>
<dbReference type="InterPro" id="IPR036819">
    <property type="entry name" value="Subtilisin_inhibitor-like_sf"/>
</dbReference>
<keyword evidence="5 8" id="KW-0646">Protease inhibitor</keyword>
<evidence type="ECO:0000256" key="6">
    <source>
        <dbReference type="ARBA" id="ARBA00022900"/>
    </source>
</evidence>
<dbReference type="Gene3D" id="3.30.350.10">
    <property type="entry name" value="Subtilisin inhibitor-like"/>
    <property type="match status" value="1"/>
</dbReference>
<evidence type="ECO:0000256" key="1">
    <source>
        <dbReference type="ARBA" id="ARBA00004613"/>
    </source>
</evidence>
<dbReference type="Proteomes" id="UP001500416">
    <property type="component" value="Unassembled WGS sequence"/>
</dbReference>
<dbReference type="InterPro" id="IPR000691">
    <property type="entry name" value="Prot_inh_I16_SSI"/>
</dbReference>
<reference evidence="10 11" key="1">
    <citation type="journal article" date="2019" name="Int. J. Syst. Evol. Microbiol.">
        <title>The Global Catalogue of Microorganisms (GCM) 10K type strain sequencing project: providing services to taxonomists for standard genome sequencing and annotation.</title>
        <authorList>
            <consortium name="The Broad Institute Genomics Platform"/>
            <consortium name="The Broad Institute Genome Sequencing Center for Infectious Disease"/>
            <person name="Wu L."/>
            <person name="Ma J."/>
        </authorList>
    </citation>
    <scope>NUCLEOTIDE SEQUENCE [LARGE SCALE GENOMIC DNA]</scope>
    <source>
        <strain evidence="10 11">JCM 3380</strain>
    </source>
</reference>
<feature type="domain" description="Subtilisin inhibitor" evidence="9">
    <location>
        <begin position="14"/>
        <end position="91"/>
    </location>
</feature>
<evidence type="ECO:0000256" key="7">
    <source>
        <dbReference type="ARBA" id="ARBA00023157"/>
    </source>
</evidence>
<comment type="subunit">
    <text evidence="3">Homodimer.</text>
</comment>
<comment type="subcellular location">
    <subcellularLocation>
        <location evidence="1">Secreted</location>
    </subcellularLocation>
</comment>
<comment type="similarity">
    <text evidence="2 8">Belongs to the protease inhibitor I16 (SSI) family.</text>
</comment>
<keyword evidence="6 8" id="KW-0722">Serine protease inhibitor</keyword>
<evidence type="ECO:0000256" key="2">
    <source>
        <dbReference type="ARBA" id="ARBA00010472"/>
    </source>
</evidence>
<protein>
    <recommendedName>
        <fullName evidence="9">Subtilisin inhibitor domain-containing protein</fullName>
    </recommendedName>
</protein>
<sequence>MVTAAPETTLNVTTTRSVAQVRMANLTCEPAGGSHPDAEAACQLLSDVDGDLNGLRPEPGIACTMQYDPITVRLTGMWRGESRQFTATYENSCVMRAHTGPLFDV</sequence>